<organism evidence="2 3">
    <name type="scientific">Vitrella brassicaformis (strain CCMP3155)</name>
    <dbReference type="NCBI Taxonomy" id="1169540"/>
    <lineage>
        <taxon>Eukaryota</taxon>
        <taxon>Sar</taxon>
        <taxon>Alveolata</taxon>
        <taxon>Colpodellida</taxon>
        <taxon>Vitrellaceae</taxon>
        <taxon>Vitrella</taxon>
    </lineage>
</organism>
<protein>
    <submittedName>
        <fullName evidence="2">Uncharacterized protein</fullName>
    </submittedName>
</protein>
<gene>
    <name evidence="2" type="ORF">Vbra_11678</name>
</gene>
<accession>A0A0G4EH89</accession>
<dbReference type="InParanoid" id="A0A0G4EH89"/>
<feature type="region of interest" description="Disordered" evidence="1">
    <location>
        <begin position="19"/>
        <end position="40"/>
    </location>
</feature>
<evidence type="ECO:0000313" key="2">
    <source>
        <dbReference type="EMBL" id="CEL94744.1"/>
    </source>
</evidence>
<feature type="region of interest" description="Disordered" evidence="1">
    <location>
        <begin position="621"/>
        <end position="642"/>
    </location>
</feature>
<reference evidence="2 3" key="1">
    <citation type="submission" date="2014-11" db="EMBL/GenBank/DDBJ databases">
        <authorList>
            <person name="Zhu J."/>
            <person name="Qi W."/>
            <person name="Song R."/>
        </authorList>
    </citation>
    <scope>NUCLEOTIDE SEQUENCE [LARGE SCALE GENOMIC DNA]</scope>
</reference>
<keyword evidence="3" id="KW-1185">Reference proteome</keyword>
<sequence>MIPSKNVTSSPLLAVMGRMSPRQHRGGSSTTSAALLPGDRRSLGGRATLFKRADSMRDILQGVDPQLQQQGKVVRRNITGEGSRSREREGEGQLTAREPLKILSPVIAFSSSRGGPLVPHSTDNESEDVLGDTRDGFYRGAPYRTFTQDYVYPPPFPPAAHATYNINMHSAQHPQPGAPLATERAIPTFSVVGGGEKTHQHYLPSFGSRDMDETEVKATLPAAVYPPPTLFGSTSGRAFRSNMAEWFRHFSPTHTAMARDTSNAAREKDIKMTAMRRCNSARGRINHHIPMRASLPFQHTPHAPHTHKTGCLGPAKSHTHLGPFTTRLPMTHASKIATGPPVSRFTVLEKPQHPVTTTRLRHSHPPATTQAKKPPRVPVIKRKASSGDKAPPPPLKRLNAVAATSKAHRGERERKGVRRQGTKKIHAIEAKEPTEMLPCLESPLPSARVKCASPVDAKEPVYVDMKSPLVMRHTLHNRSVSVMQSPVHHHSVLTGQQSTRAFTNAPTMSIDSTNMMSRHLHHIPVPVRPLNLFAHPPPPPPAPPRRPAIVRPPVCQVSVSLFPSPPAQTSPPISPTHRTTLSHHPPPGLLAPRLPHHLPPPRMYASCVGHFTSRLHTNSQHKLAPSLPKSGSLSLLPPAPVTRPRLHKDRIKLAGKVKHLKQQQWQQSGENTPQVDCCVGGKCERGLWGAKEVEGVDDESEGEREQILSLTVPVRKRDHDSVRGCIY</sequence>
<feature type="compositionally biased region" description="Low complexity" evidence="1">
    <location>
        <begin position="622"/>
        <end position="636"/>
    </location>
</feature>
<feature type="region of interest" description="Disordered" evidence="1">
    <location>
        <begin position="112"/>
        <end position="131"/>
    </location>
</feature>
<feature type="region of interest" description="Disordered" evidence="1">
    <location>
        <begin position="76"/>
        <end position="97"/>
    </location>
</feature>
<feature type="region of interest" description="Disordered" evidence="1">
    <location>
        <begin position="565"/>
        <end position="586"/>
    </location>
</feature>
<feature type="compositionally biased region" description="Basic residues" evidence="1">
    <location>
        <begin position="373"/>
        <end position="384"/>
    </location>
</feature>
<evidence type="ECO:0000313" key="3">
    <source>
        <dbReference type="Proteomes" id="UP000041254"/>
    </source>
</evidence>
<evidence type="ECO:0000256" key="1">
    <source>
        <dbReference type="SAM" id="MobiDB-lite"/>
    </source>
</evidence>
<feature type="region of interest" description="Disordered" evidence="1">
    <location>
        <begin position="354"/>
        <end position="422"/>
    </location>
</feature>
<dbReference type="VEuPathDB" id="CryptoDB:Vbra_11678"/>
<proteinExistence type="predicted"/>
<feature type="compositionally biased region" description="Pro residues" evidence="1">
    <location>
        <begin position="565"/>
        <end position="574"/>
    </location>
</feature>
<dbReference type="EMBL" id="CDMY01000226">
    <property type="protein sequence ID" value="CEL94744.1"/>
    <property type="molecule type" value="Genomic_DNA"/>
</dbReference>
<dbReference type="Proteomes" id="UP000041254">
    <property type="component" value="Unassembled WGS sequence"/>
</dbReference>
<dbReference type="AlphaFoldDB" id="A0A0G4EH89"/>
<name>A0A0G4EH89_VITBC</name>